<comment type="caution">
    <text evidence="3">The sequence shown here is derived from an EMBL/GenBank/DDBJ whole genome shotgun (WGS) entry which is preliminary data.</text>
</comment>
<accession>U2L8M7</accession>
<evidence type="ECO:0000313" key="4">
    <source>
        <dbReference type="Proteomes" id="UP000016600"/>
    </source>
</evidence>
<dbReference type="AlphaFoldDB" id="U2L8M7"/>
<name>U2L8M7_9BACT</name>
<dbReference type="Gene3D" id="4.10.520.10">
    <property type="entry name" value="IHF-like DNA-binding proteins"/>
    <property type="match status" value="1"/>
</dbReference>
<gene>
    <name evidence="3" type="primary">hup_1</name>
    <name evidence="3" type="ORF">HMPREF1218_0556</name>
</gene>
<evidence type="ECO:0000259" key="2">
    <source>
        <dbReference type="Pfam" id="PF18291"/>
    </source>
</evidence>
<dbReference type="SUPFAM" id="SSF47729">
    <property type="entry name" value="IHF-like DNA-binding proteins"/>
    <property type="match status" value="1"/>
</dbReference>
<dbReference type="InterPro" id="IPR010992">
    <property type="entry name" value="IHF-like_DNA-bd_dom_sf"/>
</dbReference>
<organism evidence="3 4">
    <name type="scientific">Hoylesella pleuritidis F0068</name>
    <dbReference type="NCBI Taxonomy" id="1081904"/>
    <lineage>
        <taxon>Bacteria</taxon>
        <taxon>Pseudomonadati</taxon>
        <taxon>Bacteroidota</taxon>
        <taxon>Bacteroidia</taxon>
        <taxon>Bacteroidales</taxon>
        <taxon>Prevotellaceae</taxon>
        <taxon>Hoylesella</taxon>
    </lineage>
</organism>
<keyword evidence="1 3" id="KW-0238">DNA-binding</keyword>
<proteinExistence type="predicted"/>
<dbReference type="Proteomes" id="UP000016600">
    <property type="component" value="Unassembled WGS sequence"/>
</dbReference>
<dbReference type="GO" id="GO:0003677">
    <property type="term" value="F:DNA binding"/>
    <property type="evidence" value="ECO:0007669"/>
    <property type="project" value="UniProtKB-KW"/>
</dbReference>
<dbReference type="EMBL" id="AWET01000036">
    <property type="protein sequence ID" value="ERK00686.1"/>
    <property type="molecule type" value="Genomic_DNA"/>
</dbReference>
<keyword evidence="4" id="KW-1185">Reference proteome</keyword>
<dbReference type="InterPro" id="IPR041607">
    <property type="entry name" value="HU-HIG"/>
</dbReference>
<reference evidence="3 4" key="1">
    <citation type="submission" date="2013-08" db="EMBL/GenBank/DDBJ databases">
        <authorList>
            <person name="Durkin A.S."/>
            <person name="Haft D.R."/>
            <person name="McCorrison J."/>
            <person name="Torralba M."/>
            <person name="Gillis M."/>
            <person name="Haft D.H."/>
            <person name="Methe B."/>
            <person name="Sutton G."/>
            <person name="Nelson K.E."/>
        </authorList>
    </citation>
    <scope>NUCLEOTIDE SEQUENCE [LARGE SCALE GENOMIC DNA]</scope>
    <source>
        <strain evidence="3 4">F0068</strain>
    </source>
</reference>
<feature type="domain" description="HU" evidence="2">
    <location>
        <begin position="1"/>
        <end position="124"/>
    </location>
</feature>
<dbReference type="Pfam" id="PF18291">
    <property type="entry name" value="HU-HIG"/>
    <property type="match status" value="1"/>
</dbReference>
<sequence>MAVRYKLLKTTGGLPKNADFKVVPMEYGTVGLKQMQGHIERATSLTLADLVGVLEALKTEMIDQLALGNRVYLDGIGYFSLSVGGEVYEDPRSHRFRLRNPAVRTVNFRPEKSFLKAMSGADFENATYQSALHSVPTPEEVEAALATLFAEQSFITTGDLRGQLHLSRSGTYRLAAELERSGKLQNVGTTYRKIYVRGKG</sequence>
<evidence type="ECO:0000256" key="1">
    <source>
        <dbReference type="ARBA" id="ARBA00023125"/>
    </source>
</evidence>
<dbReference type="PATRIC" id="fig|1081904.3.peg.1595"/>
<protein>
    <submittedName>
        <fullName evidence="3">DNA-binding protein HU</fullName>
    </submittedName>
</protein>
<dbReference type="RefSeq" id="WP_021584244.1">
    <property type="nucleotide sequence ID" value="NZ_AWET01000036.1"/>
</dbReference>
<evidence type="ECO:0000313" key="3">
    <source>
        <dbReference type="EMBL" id="ERK00686.1"/>
    </source>
</evidence>